<reference evidence="1" key="1">
    <citation type="journal article" date="2021" name="PeerJ">
        <title>Extensive microbial diversity within the chicken gut microbiome revealed by metagenomics and culture.</title>
        <authorList>
            <person name="Gilroy R."/>
            <person name="Ravi A."/>
            <person name="Getino M."/>
            <person name="Pursley I."/>
            <person name="Horton D.L."/>
            <person name="Alikhan N.F."/>
            <person name="Baker D."/>
            <person name="Gharbi K."/>
            <person name="Hall N."/>
            <person name="Watson M."/>
            <person name="Adriaenssens E.M."/>
            <person name="Foster-Nyarko E."/>
            <person name="Jarju S."/>
            <person name="Secka A."/>
            <person name="Antonio M."/>
            <person name="Oren A."/>
            <person name="Chaudhuri R.R."/>
            <person name="La Ragione R."/>
            <person name="Hildebrand F."/>
            <person name="Pallen M.J."/>
        </authorList>
    </citation>
    <scope>NUCLEOTIDE SEQUENCE</scope>
    <source>
        <strain evidence="1">USAMLcec3-2134</strain>
    </source>
</reference>
<dbReference type="AlphaFoldDB" id="A0A9D2MS88"/>
<organism evidence="1 2">
    <name type="scientific">Candidatus Eisenbergiella merdigallinarum</name>
    <dbReference type="NCBI Taxonomy" id="2838552"/>
    <lineage>
        <taxon>Bacteria</taxon>
        <taxon>Bacillati</taxon>
        <taxon>Bacillota</taxon>
        <taxon>Clostridia</taxon>
        <taxon>Lachnospirales</taxon>
        <taxon>Lachnospiraceae</taxon>
        <taxon>Eisenbergiella</taxon>
    </lineage>
</organism>
<name>A0A9D2MS88_9FIRM</name>
<dbReference type="InterPro" id="IPR009057">
    <property type="entry name" value="Homeodomain-like_sf"/>
</dbReference>
<dbReference type="Gene3D" id="1.10.357.10">
    <property type="entry name" value="Tetracycline Repressor, domain 2"/>
    <property type="match status" value="1"/>
</dbReference>
<evidence type="ECO:0000313" key="2">
    <source>
        <dbReference type="Proteomes" id="UP000886883"/>
    </source>
</evidence>
<protein>
    <submittedName>
        <fullName evidence="1">TetR/AcrR family transcriptional regulator</fullName>
    </submittedName>
</protein>
<dbReference type="EMBL" id="DWXE01000022">
    <property type="protein sequence ID" value="HJB91050.1"/>
    <property type="molecule type" value="Genomic_DNA"/>
</dbReference>
<proteinExistence type="predicted"/>
<accession>A0A9D2MS88</accession>
<gene>
    <name evidence="1" type="ORF">H9763_06225</name>
</gene>
<evidence type="ECO:0000313" key="1">
    <source>
        <dbReference type="EMBL" id="HJB91050.1"/>
    </source>
</evidence>
<dbReference type="Proteomes" id="UP000886883">
    <property type="component" value="Unassembled WGS sequence"/>
</dbReference>
<reference evidence="1" key="2">
    <citation type="submission" date="2021-04" db="EMBL/GenBank/DDBJ databases">
        <authorList>
            <person name="Gilroy R."/>
        </authorList>
    </citation>
    <scope>NUCLEOTIDE SEQUENCE</scope>
    <source>
        <strain evidence="1">USAMLcec3-2134</strain>
    </source>
</reference>
<sequence>MPPKAKVTKDMILNAVLEITRETGFETVNARSIADRLRCSTRPVFTCYENMGELKREFLAFAFEYYERYTAEYGRTANAEPCLILPLSYIEFAKRETFLFRLLFISDMELDMKAKNDFYREIGNEEKARAFSEMIGVETERGKEIFADLFFYAHGIAVLAATGKLSLERRETENMLLHVLRAWTAFRDGGEDGNKPVFD</sequence>
<dbReference type="SUPFAM" id="SSF46689">
    <property type="entry name" value="Homeodomain-like"/>
    <property type="match status" value="1"/>
</dbReference>
<comment type="caution">
    <text evidence="1">The sequence shown here is derived from an EMBL/GenBank/DDBJ whole genome shotgun (WGS) entry which is preliminary data.</text>
</comment>